<dbReference type="EMBL" id="MGGL01000004">
    <property type="protein sequence ID" value="OGM27484.1"/>
    <property type="molecule type" value="Genomic_DNA"/>
</dbReference>
<gene>
    <name evidence="3" type="ORF">A2628_01690</name>
</gene>
<comment type="caution">
    <text evidence="3">The sequence shown here is derived from an EMBL/GenBank/DDBJ whole genome shotgun (WGS) entry which is preliminary data.</text>
</comment>
<evidence type="ECO:0000313" key="3">
    <source>
        <dbReference type="EMBL" id="OGM27484.1"/>
    </source>
</evidence>
<evidence type="ECO:0000313" key="4">
    <source>
        <dbReference type="Proteomes" id="UP000179221"/>
    </source>
</evidence>
<keyword evidence="1" id="KW-0472">Membrane</keyword>
<dbReference type="InterPro" id="IPR018392">
    <property type="entry name" value="LysM"/>
</dbReference>
<evidence type="ECO:0000256" key="1">
    <source>
        <dbReference type="SAM" id="Phobius"/>
    </source>
</evidence>
<dbReference type="InterPro" id="IPR036779">
    <property type="entry name" value="LysM_dom_sf"/>
</dbReference>
<dbReference type="PROSITE" id="PS51782">
    <property type="entry name" value="LYSM"/>
    <property type="match status" value="2"/>
</dbReference>
<dbReference type="AlphaFoldDB" id="A0A1F7YJF5"/>
<feature type="transmembrane region" description="Helical" evidence="1">
    <location>
        <begin position="16"/>
        <end position="37"/>
    </location>
</feature>
<dbReference type="PANTHER" id="PTHR34700:SF4">
    <property type="entry name" value="PHAGE-LIKE ELEMENT PBSX PROTEIN XKDP"/>
    <property type="match status" value="1"/>
</dbReference>
<keyword evidence="1" id="KW-1133">Transmembrane helix</keyword>
<dbReference type="Proteomes" id="UP000179221">
    <property type="component" value="Unassembled WGS sequence"/>
</dbReference>
<dbReference type="Gene3D" id="3.10.350.10">
    <property type="entry name" value="LysM domain"/>
    <property type="match status" value="2"/>
</dbReference>
<dbReference type="SMART" id="SM00257">
    <property type="entry name" value="LysM"/>
    <property type="match status" value="2"/>
</dbReference>
<dbReference type="PANTHER" id="PTHR34700">
    <property type="entry name" value="POTASSIUM BINDING PROTEIN KBP"/>
    <property type="match status" value="1"/>
</dbReference>
<name>A0A1F7YJF5_9BACT</name>
<sequence length="197" mass="21370">MTLKKFLKTLKLNESSISIALGAIVLVIFGVALINYLSGNKKGEIIPPIGTENTPTTLSNKHVVQKGETLWSISEQYYKSGYNWVDLAEVNNLQNADAVAEGTELIIPSVVPKTVTAYNEATPPAPIITPTEKATITSTNSEQAISGESYTVVKGDNLWKIAVRAYGDGYKWVEIARTNKLANPDVIHSGNVLTLPR</sequence>
<dbReference type="CDD" id="cd00118">
    <property type="entry name" value="LysM"/>
    <property type="match status" value="2"/>
</dbReference>
<protein>
    <recommendedName>
        <fullName evidence="2">LysM domain-containing protein</fullName>
    </recommendedName>
</protein>
<feature type="domain" description="LysM" evidence="2">
    <location>
        <begin position="148"/>
        <end position="195"/>
    </location>
</feature>
<dbReference type="Pfam" id="PF01476">
    <property type="entry name" value="LysM"/>
    <property type="match status" value="2"/>
</dbReference>
<accession>A0A1F7YJF5</accession>
<dbReference type="InterPro" id="IPR052196">
    <property type="entry name" value="Bact_Kbp"/>
</dbReference>
<proteinExistence type="predicted"/>
<dbReference type="SUPFAM" id="SSF54106">
    <property type="entry name" value="LysM domain"/>
    <property type="match status" value="2"/>
</dbReference>
<keyword evidence="1" id="KW-0812">Transmembrane</keyword>
<feature type="domain" description="LysM" evidence="2">
    <location>
        <begin position="60"/>
        <end position="107"/>
    </location>
</feature>
<organism evidence="3 4">
    <name type="scientific">Candidatus Woesebacteria bacterium RIFCSPHIGHO2_01_FULL_40_22</name>
    <dbReference type="NCBI Taxonomy" id="1802499"/>
    <lineage>
        <taxon>Bacteria</taxon>
        <taxon>Candidatus Woeseibacteriota</taxon>
    </lineage>
</organism>
<reference evidence="3 4" key="1">
    <citation type="journal article" date="2016" name="Nat. Commun.">
        <title>Thousands of microbial genomes shed light on interconnected biogeochemical processes in an aquifer system.</title>
        <authorList>
            <person name="Anantharaman K."/>
            <person name="Brown C.T."/>
            <person name="Hug L.A."/>
            <person name="Sharon I."/>
            <person name="Castelle C.J."/>
            <person name="Probst A.J."/>
            <person name="Thomas B.C."/>
            <person name="Singh A."/>
            <person name="Wilkins M.J."/>
            <person name="Karaoz U."/>
            <person name="Brodie E.L."/>
            <person name="Williams K.H."/>
            <person name="Hubbard S.S."/>
            <person name="Banfield J.F."/>
        </authorList>
    </citation>
    <scope>NUCLEOTIDE SEQUENCE [LARGE SCALE GENOMIC DNA]</scope>
</reference>
<evidence type="ECO:0000259" key="2">
    <source>
        <dbReference type="PROSITE" id="PS51782"/>
    </source>
</evidence>